<sequence>MIKIPGNDGTGPIGIGPRDGRGRKYGGRGQNQKGQGQGKKTGGKLGDC</sequence>
<proteinExistence type="predicted"/>
<feature type="region of interest" description="Disordered" evidence="1">
    <location>
        <begin position="1"/>
        <end position="48"/>
    </location>
</feature>
<protein>
    <submittedName>
        <fullName evidence="2">Uncharacterized protein</fullName>
    </submittedName>
</protein>
<accession>X1T8U8</accession>
<name>X1T8U8_9ZZZZ</name>
<feature type="compositionally biased region" description="Gly residues" evidence="1">
    <location>
        <begin position="35"/>
        <end position="48"/>
    </location>
</feature>
<dbReference type="AlphaFoldDB" id="X1T8U8"/>
<evidence type="ECO:0000256" key="1">
    <source>
        <dbReference type="SAM" id="MobiDB-lite"/>
    </source>
</evidence>
<comment type="caution">
    <text evidence="2">The sequence shown here is derived from an EMBL/GenBank/DDBJ whole genome shotgun (WGS) entry which is preliminary data.</text>
</comment>
<organism evidence="2">
    <name type="scientific">marine sediment metagenome</name>
    <dbReference type="NCBI Taxonomy" id="412755"/>
    <lineage>
        <taxon>unclassified sequences</taxon>
        <taxon>metagenomes</taxon>
        <taxon>ecological metagenomes</taxon>
    </lineage>
</organism>
<gene>
    <name evidence="2" type="ORF">S12H4_13605</name>
</gene>
<evidence type="ECO:0000313" key="2">
    <source>
        <dbReference type="EMBL" id="GAI76434.1"/>
    </source>
</evidence>
<reference evidence="2" key="1">
    <citation type="journal article" date="2014" name="Front. Microbiol.">
        <title>High frequency of phylogenetically diverse reductive dehalogenase-homologous genes in deep subseafloor sedimentary metagenomes.</title>
        <authorList>
            <person name="Kawai M."/>
            <person name="Futagami T."/>
            <person name="Toyoda A."/>
            <person name="Takaki Y."/>
            <person name="Nishi S."/>
            <person name="Hori S."/>
            <person name="Arai W."/>
            <person name="Tsubouchi T."/>
            <person name="Morono Y."/>
            <person name="Uchiyama I."/>
            <person name="Ito T."/>
            <person name="Fujiyama A."/>
            <person name="Inagaki F."/>
            <person name="Takami H."/>
        </authorList>
    </citation>
    <scope>NUCLEOTIDE SEQUENCE</scope>
    <source>
        <strain evidence="2">Expedition CK06-06</strain>
    </source>
</reference>
<dbReference type="EMBL" id="BARW01006480">
    <property type="protein sequence ID" value="GAI76434.1"/>
    <property type="molecule type" value="Genomic_DNA"/>
</dbReference>